<feature type="compositionally biased region" description="Low complexity" evidence="1">
    <location>
        <begin position="112"/>
        <end position="124"/>
    </location>
</feature>
<accession>A0A7K1V5I5</accession>
<protein>
    <submittedName>
        <fullName evidence="2">DivIVA domain-containing protein</fullName>
    </submittedName>
</protein>
<dbReference type="Proteomes" id="UP000466794">
    <property type="component" value="Unassembled WGS sequence"/>
</dbReference>
<feature type="region of interest" description="Disordered" evidence="1">
    <location>
        <begin position="101"/>
        <end position="124"/>
    </location>
</feature>
<comment type="caution">
    <text evidence="2">The sequence shown here is derived from an EMBL/GenBank/DDBJ whole genome shotgun (WGS) entry which is preliminary data.</text>
</comment>
<sequence>MLTMLLYVLIVGLVAALLFLVASAIFGRSEELGPLPEGTTVTVLPAAGISGGDVRALRFQQVFRGYKAGEVDWALTRLAARIDELETQLAAVTAVQPDGEAPIPAVLPGESATPAAAGDEPAAR</sequence>
<gene>
    <name evidence="2" type="ORF">GPX89_32235</name>
</gene>
<dbReference type="EMBL" id="WRPP01000007">
    <property type="protein sequence ID" value="MVU81894.1"/>
    <property type="molecule type" value="Genomic_DNA"/>
</dbReference>
<evidence type="ECO:0000313" key="3">
    <source>
        <dbReference type="Proteomes" id="UP000466794"/>
    </source>
</evidence>
<dbReference type="InterPro" id="IPR019933">
    <property type="entry name" value="DivIVA_domain"/>
</dbReference>
<evidence type="ECO:0000313" key="2">
    <source>
        <dbReference type="EMBL" id="MVU81894.1"/>
    </source>
</evidence>
<proteinExistence type="predicted"/>
<organism evidence="2 3">
    <name type="scientific">Nocardia terrae</name>
    <dbReference type="NCBI Taxonomy" id="2675851"/>
    <lineage>
        <taxon>Bacteria</taxon>
        <taxon>Bacillati</taxon>
        <taxon>Actinomycetota</taxon>
        <taxon>Actinomycetes</taxon>
        <taxon>Mycobacteriales</taxon>
        <taxon>Nocardiaceae</taxon>
        <taxon>Nocardia</taxon>
    </lineage>
</organism>
<dbReference type="RefSeq" id="WP_235948575.1">
    <property type="nucleotide sequence ID" value="NZ_WRPP01000007.1"/>
</dbReference>
<evidence type="ECO:0000256" key="1">
    <source>
        <dbReference type="SAM" id="MobiDB-lite"/>
    </source>
</evidence>
<reference evidence="2 3" key="1">
    <citation type="submission" date="2019-12" db="EMBL/GenBank/DDBJ databases">
        <title>Nocardia sp. nov. ET3-3 isolated from soil.</title>
        <authorList>
            <person name="Kanchanasin P."/>
            <person name="Tanasupawat S."/>
            <person name="Yuki M."/>
            <person name="Kudo T."/>
        </authorList>
    </citation>
    <scope>NUCLEOTIDE SEQUENCE [LARGE SCALE GENOMIC DNA]</scope>
    <source>
        <strain evidence="2 3">ET3-3</strain>
    </source>
</reference>
<dbReference type="NCBIfam" id="TIGR03544">
    <property type="entry name" value="DivI1A_domain"/>
    <property type="match status" value="1"/>
</dbReference>
<name>A0A7K1V5I5_9NOCA</name>
<dbReference type="AlphaFoldDB" id="A0A7K1V5I5"/>
<keyword evidence="3" id="KW-1185">Reference proteome</keyword>